<dbReference type="Gene3D" id="3.50.50.60">
    <property type="entry name" value="FAD/NAD(P)-binding domain"/>
    <property type="match status" value="1"/>
</dbReference>
<reference evidence="2 3" key="1">
    <citation type="submission" date="2018-04" db="EMBL/GenBank/DDBJ databases">
        <title>Genomic Encyclopedia of Type Strains, Phase IV (KMG-IV): sequencing the most valuable type-strain genomes for metagenomic binning, comparative biology and taxonomic classification.</title>
        <authorList>
            <person name="Goeker M."/>
        </authorList>
    </citation>
    <scope>NUCLEOTIDE SEQUENCE [LARGE SCALE GENOMIC DNA]</scope>
    <source>
        <strain evidence="2 3">DSM 104150</strain>
    </source>
</reference>
<dbReference type="PANTHER" id="PTHR16128">
    <property type="entry name" value="FAD/NAD(P)-BINDING OXIDOREDUCTASE FAMILY PROTEIN"/>
    <property type="match status" value="1"/>
</dbReference>
<dbReference type="Pfam" id="PF13450">
    <property type="entry name" value="NAD_binding_8"/>
    <property type="match status" value="1"/>
</dbReference>
<dbReference type="PRINTS" id="PR00419">
    <property type="entry name" value="ADXRDTASE"/>
</dbReference>
<keyword evidence="1" id="KW-0732">Signal</keyword>
<dbReference type="PANTHER" id="PTHR16128:SF5">
    <property type="entry name" value="FAD_NAD(P)-BINDING OXIDOREDUCTASE FAMILY PROTEIN"/>
    <property type="match status" value="1"/>
</dbReference>
<name>A0A318EAT9_9GAMM</name>
<comment type="caution">
    <text evidence="2">The sequence shown here is derived from an EMBL/GenBank/DDBJ whole genome shotgun (WGS) entry which is preliminary data.</text>
</comment>
<dbReference type="Gene3D" id="3.90.660.10">
    <property type="match status" value="1"/>
</dbReference>
<proteinExistence type="predicted"/>
<sequence length="315" mass="32909">MSVSRIAIVGAGAAGLAAAASLQAAGGDVVLFDKGRFPGGRLATRDSPWGGFDHAAQFLRLRDAGLRDEAARWCRAGCLAGWPQQAAEVPAWVGTPSMRALAAAWARPFELHGGQAVQAIDGTPFSWSLRFAGGGVAGPFSRVLVTVPAPQARPWFADSGIAPALAAIRYAPCWTMMWVPAAGRLPPETVFGAAADGLDWIAREDGKPGRDGAPRYLVHADADWSTAHLDEDGPDVAVALRQRAATRLGIDAAAVHAVAHRWRHARVTGAAQQPVLSSGDGRYYAGDGCLGGRVEAALLSGRAAAQRILEDGDDR</sequence>
<dbReference type="SUPFAM" id="SSF51905">
    <property type="entry name" value="FAD/NAD(P)-binding domain"/>
    <property type="match status" value="1"/>
</dbReference>
<dbReference type="RefSeq" id="WP_170123950.1">
    <property type="nucleotide sequence ID" value="NZ_CAWNXA010000003.1"/>
</dbReference>
<gene>
    <name evidence="2" type="ORF">C8D93_103272</name>
</gene>
<organism evidence="2 3">
    <name type="scientific">Sinimarinibacterium flocculans</name>
    <dbReference type="NCBI Taxonomy" id="985250"/>
    <lineage>
        <taxon>Bacteria</taxon>
        <taxon>Pseudomonadati</taxon>
        <taxon>Pseudomonadota</taxon>
        <taxon>Gammaproteobacteria</taxon>
        <taxon>Nevskiales</taxon>
        <taxon>Nevskiaceae</taxon>
        <taxon>Sinimarinibacterium</taxon>
    </lineage>
</organism>
<dbReference type="AlphaFoldDB" id="A0A318EAT9"/>
<evidence type="ECO:0000256" key="1">
    <source>
        <dbReference type="SAM" id="SignalP"/>
    </source>
</evidence>
<evidence type="ECO:0000313" key="3">
    <source>
        <dbReference type="Proteomes" id="UP000248330"/>
    </source>
</evidence>
<accession>A0A318EAT9</accession>
<dbReference type="Proteomes" id="UP000248330">
    <property type="component" value="Unassembled WGS sequence"/>
</dbReference>
<evidence type="ECO:0008006" key="4">
    <source>
        <dbReference type="Google" id="ProtNLM"/>
    </source>
</evidence>
<dbReference type="EMBL" id="QICN01000003">
    <property type="protein sequence ID" value="PXV69697.1"/>
    <property type="molecule type" value="Genomic_DNA"/>
</dbReference>
<protein>
    <recommendedName>
        <fullName evidence="4">Amine oxidase domain-containing protein</fullName>
    </recommendedName>
</protein>
<feature type="chain" id="PRO_5016441994" description="Amine oxidase domain-containing protein" evidence="1">
    <location>
        <begin position="25"/>
        <end position="315"/>
    </location>
</feature>
<keyword evidence="3" id="KW-1185">Reference proteome</keyword>
<dbReference type="InterPro" id="IPR036188">
    <property type="entry name" value="FAD/NAD-bd_sf"/>
</dbReference>
<evidence type="ECO:0000313" key="2">
    <source>
        <dbReference type="EMBL" id="PXV69697.1"/>
    </source>
</evidence>
<feature type="signal peptide" evidence="1">
    <location>
        <begin position="1"/>
        <end position="24"/>
    </location>
</feature>